<dbReference type="GO" id="GO:0005654">
    <property type="term" value="C:nucleoplasm"/>
    <property type="evidence" value="ECO:0007669"/>
    <property type="project" value="UniProtKB-ARBA"/>
</dbReference>
<comment type="catalytic activity">
    <reaction evidence="7">
        <text>diphosphate + H2O = 2 phosphate + H(+)</text>
        <dbReference type="Rhea" id="RHEA:24576"/>
        <dbReference type="ChEBI" id="CHEBI:15377"/>
        <dbReference type="ChEBI" id="CHEBI:15378"/>
        <dbReference type="ChEBI" id="CHEBI:33019"/>
        <dbReference type="ChEBI" id="CHEBI:43474"/>
        <dbReference type="EC" id="3.6.1.1"/>
    </reaction>
</comment>
<evidence type="ECO:0000313" key="8">
    <source>
        <dbReference type="EMBL" id="KAB2630711.1"/>
    </source>
</evidence>
<comment type="caution">
    <text evidence="8">The sequence shown here is derived from an EMBL/GenBank/DDBJ whole genome shotgun (WGS) entry which is preliminary data.</text>
</comment>
<keyword evidence="9" id="KW-1185">Reference proteome</keyword>
<dbReference type="GO" id="GO:0005829">
    <property type="term" value="C:cytosol"/>
    <property type="evidence" value="ECO:0007669"/>
    <property type="project" value="UniProtKB-ARBA"/>
</dbReference>
<comment type="cofactor">
    <cofactor evidence="1">
        <name>Mg(2+)</name>
        <dbReference type="ChEBI" id="CHEBI:18420"/>
    </cofactor>
</comment>
<dbReference type="CDD" id="cd00412">
    <property type="entry name" value="pyrophosphatase"/>
    <property type="match status" value="1"/>
</dbReference>
<sequence length="268" mass="30359">MLVVCITCICDSTLNISTLSSSRSFLLAPPTDLQLRSSADMAPPIETVQKVEPPQKVVEPHVTYHHDHSSHPPLNERILSSMTRRSIAAHPWHDLEIGPGAPKIFNCVIEIPKGSKVKYELDKKTGLIKVDRILYSSVVYPHNYGFIPRTLCEDNDPLDVLIIMQEPVVPGCFLRAKAIGLMPMIDQGEKDDKIIAVCADDPEYRHYNDIKDLPPHRLAEIRRFFEDYKKNENKEVAVDDFLPAATAFDAIQHSMNLYADYIVESLRR</sequence>
<evidence type="ECO:0000256" key="5">
    <source>
        <dbReference type="ARBA" id="ARBA00022801"/>
    </source>
</evidence>
<name>A0A5N5HWV1_9ROSA</name>
<evidence type="ECO:0000256" key="7">
    <source>
        <dbReference type="ARBA" id="ARBA00047820"/>
    </source>
</evidence>
<proteinExistence type="inferred from homology"/>
<evidence type="ECO:0000256" key="3">
    <source>
        <dbReference type="ARBA" id="ARBA00012146"/>
    </source>
</evidence>
<evidence type="ECO:0000256" key="6">
    <source>
        <dbReference type="ARBA" id="ARBA00022842"/>
    </source>
</evidence>
<dbReference type="HAMAP" id="MF_00209">
    <property type="entry name" value="Inorganic_PPase"/>
    <property type="match status" value="1"/>
</dbReference>
<dbReference type="Gene3D" id="3.90.80.10">
    <property type="entry name" value="Inorganic pyrophosphatase"/>
    <property type="match status" value="1"/>
</dbReference>
<gene>
    <name evidence="8" type="ORF">D8674_008230</name>
</gene>
<dbReference type="EMBL" id="SMOL01000143">
    <property type="protein sequence ID" value="KAB2630711.1"/>
    <property type="molecule type" value="Genomic_DNA"/>
</dbReference>
<evidence type="ECO:0000256" key="2">
    <source>
        <dbReference type="ARBA" id="ARBA00006220"/>
    </source>
</evidence>
<evidence type="ECO:0000313" key="9">
    <source>
        <dbReference type="Proteomes" id="UP000327157"/>
    </source>
</evidence>
<dbReference type="SUPFAM" id="SSF50324">
    <property type="entry name" value="Inorganic pyrophosphatase"/>
    <property type="match status" value="1"/>
</dbReference>
<dbReference type="GO" id="GO:0004427">
    <property type="term" value="F:inorganic diphosphate phosphatase activity"/>
    <property type="evidence" value="ECO:0007669"/>
    <property type="project" value="UniProtKB-EC"/>
</dbReference>
<dbReference type="AlphaFoldDB" id="A0A5N5HWV1"/>
<dbReference type="InterPro" id="IPR008162">
    <property type="entry name" value="Pyrophosphatase"/>
</dbReference>
<dbReference type="InterPro" id="IPR036649">
    <property type="entry name" value="Pyrophosphatase_sf"/>
</dbReference>
<dbReference type="Proteomes" id="UP000327157">
    <property type="component" value="Chromosome 12"/>
</dbReference>
<dbReference type="EC" id="3.6.1.1" evidence="3"/>
<accession>A0A5N5HWV1</accession>
<dbReference type="PROSITE" id="PS00387">
    <property type="entry name" value="PPASE"/>
    <property type="match status" value="1"/>
</dbReference>
<dbReference type="GO" id="GO:0006796">
    <property type="term" value="P:phosphate-containing compound metabolic process"/>
    <property type="evidence" value="ECO:0007669"/>
    <property type="project" value="InterPro"/>
</dbReference>
<evidence type="ECO:0000256" key="1">
    <source>
        <dbReference type="ARBA" id="ARBA00001946"/>
    </source>
</evidence>
<reference evidence="8 9" key="3">
    <citation type="submission" date="2019-11" db="EMBL/GenBank/DDBJ databases">
        <title>A de novo genome assembly of a pear dwarfing rootstock.</title>
        <authorList>
            <person name="Wang F."/>
            <person name="Wang J."/>
            <person name="Li S."/>
            <person name="Zhang Y."/>
            <person name="Fang M."/>
            <person name="Ma L."/>
            <person name="Zhao Y."/>
            <person name="Jiang S."/>
        </authorList>
    </citation>
    <scope>NUCLEOTIDE SEQUENCE [LARGE SCALE GENOMIC DNA]</scope>
    <source>
        <strain evidence="8">S2</strain>
        <tissue evidence="8">Leaf</tissue>
    </source>
</reference>
<keyword evidence="4" id="KW-0479">Metal-binding</keyword>
<keyword evidence="5" id="KW-0378">Hydrolase</keyword>
<dbReference type="Pfam" id="PF00719">
    <property type="entry name" value="Pyrophosphatase"/>
    <property type="match status" value="1"/>
</dbReference>
<dbReference type="FunFam" id="3.90.80.10:FF:000002">
    <property type="entry name" value="Soluble inorganic pyrophosphatase 4"/>
    <property type="match status" value="1"/>
</dbReference>
<dbReference type="GO" id="GO:0000287">
    <property type="term" value="F:magnesium ion binding"/>
    <property type="evidence" value="ECO:0007669"/>
    <property type="project" value="InterPro"/>
</dbReference>
<reference evidence="9" key="2">
    <citation type="submission" date="2019-10" db="EMBL/GenBank/DDBJ databases">
        <title>A de novo genome assembly of a pear dwarfing rootstock.</title>
        <authorList>
            <person name="Wang F."/>
            <person name="Wang J."/>
            <person name="Li S."/>
            <person name="Zhang Y."/>
            <person name="Fang M."/>
            <person name="Ma L."/>
            <person name="Zhao Y."/>
            <person name="Jiang S."/>
        </authorList>
    </citation>
    <scope>NUCLEOTIDE SEQUENCE [LARGE SCALE GENOMIC DNA]</scope>
</reference>
<organism evidence="8 9">
    <name type="scientific">Pyrus ussuriensis x Pyrus communis</name>
    <dbReference type="NCBI Taxonomy" id="2448454"/>
    <lineage>
        <taxon>Eukaryota</taxon>
        <taxon>Viridiplantae</taxon>
        <taxon>Streptophyta</taxon>
        <taxon>Embryophyta</taxon>
        <taxon>Tracheophyta</taxon>
        <taxon>Spermatophyta</taxon>
        <taxon>Magnoliopsida</taxon>
        <taxon>eudicotyledons</taxon>
        <taxon>Gunneridae</taxon>
        <taxon>Pentapetalae</taxon>
        <taxon>rosids</taxon>
        <taxon>fabids</taxon>
        <taxon>Rosales</taxon>
        <taxon>Rosaceae</taxon>
        <taxon>Amygdaloideae</taxon>
        <taxon>Maleae</taxon>
        <taxon>Pyrus</taxon>
    </lineage>
</organism>
<protein>
    <recommendedName>
        <fullName evidence="3">inorganic diphosphatase</fullName>
        <ecNumber evidence="3">3.6.1.1</ecNumber>
    </recommendedName>
</protein>
<reference evidence="8 9" key="1">
    <citation type="submission" date="2019-09" db="EMBL/GenBank/DDBJ databases">
        <authorList>
            <person name="Ou C."/>
        </authorList>
    </citation>
    <scope>NUCLEOTIDE SEQUENCE [LARGE SCALE GENOMIC DNA]</scope>
    <source>
        <strain evidence="8">S2</strain>
        <tissue evidence="8">Leaf</tissue>
    </source>
</reference>
<dbReference type="PANTHER" id="PTHR10286">
    <property type="entry name" value="INORGANIC PYROPHOSPHATASE"/>
    <property type="match status" value="1"/>
</dbReference>
<comment type="similarity">
    <text evidence="2">Belongs to the PPase family.</text>
</comment>
<dbReference type="OrthoDB" id="1608002at2759"/>
<keyword evidence="6" id="KW-0460">Magnesium</keyword>
<evidence type="ECO:0000256" key="4">
    <source>
        <dbReference type="ARBA" id="ARBA00022723"/>
    </source>
</evidence>